<dbReference type="EMBL" id="JAOPGA020000458">
    <property type="protein sequence ID" value="KAL0478665.1"/>
    <property type="molecule type" value="Genomic_DNA"/>
</dbReference>
<sequence length="85" mass="9524">MASQYPLRLTVASCNFYNSSSMNKVICIVEEMQEDNLEEKVSDLGVASFEKHCLNGLLLLPSAEKQDFLSQLSVFCNNLGFSVRK</sequence>
<comment type="caution">
    <text evidence="1">The sequence shown here is derived from an EMBL/GenBank/DDBJ whole genome shotgun (WGS) entry which is preliminary data.</text>
</comment>
<dbReference type="AlphaFoldDB" id="A0AAW2YPB0"/>
<keyword evidence="2" id="KW-1185">Reference proteome</keyword>
<accession>A0AAW2YPB0</accession>
<reference evidence="1 2" key="1">
    <citation type="submission" date="2024-03" db="EMBL/GenBank/DDBJ databases">
        <title>The Acrasis kona genome and developmental transcriptomes reveal deep origins of eukaryotic multicellular pathways.</title>
        <authorList>
            <person name="Sheikh S."/>
            <person name="Fu C.-J."/>
            <person name="Brown M.W."/>
            <person name="Baldauf S.L."/>
        </authorList>
    </citation>
    <scope>NUCLEOTIDE SEQUENCE [LARGE SCALE GENOMIC DNA]</scope>
    <source>
        <strain evidence="1 2">ATCC MYA-3509</strain>
    </source>
</reference>
<protein>
    <submittedName>
        <fullName evidence="1">Uncharacterized protein</fullName>
    </submittedName>
</protein>
<organism evidence="1 2">
    <name type="scientific">Acrasis kona</name>
    <dbReference type="NCBI Taxonomy" id="1008807"/>
    <lineage>
        <taxon>Eukaryota</taxon>
        <taxon>Discoba</taxon>
        <taxon>Heterolobosea</taxon>
        <taxon>Tetramitia</taxon>
        <taxon>Eutetramitia</taxon>
        <taxon>Acrasidae</taxon>
        <taxon>Acrasis</taxon>
    </lineage>
</organism>
<proteinExistence type="predicted"/>
<evidence type="ECO:0000313" key="1">
    <source>
        <dbReference type="EMBL" id="KAL0478665.1"/>
    </source>
</evidence>
<dbReference type="Proteomes" id="UP001431209">
    <property type="component" value="Unassembled WGS sequence"/>
</dbReference>
<name>A0AAW2YPB0_9EUKA</name>
<gene>
    <name evidence="1" type="ORF">AKO1_002046</name>
</gene>
<evidence type="ECO:0000313" key="2">
    <source>
        <dbReference type="Proteomes" id="UP001431209"/>
    </source>
</evidence>